<dbReference type="InterPro" id="IPR002654">
    <property type="entry name" value="Glyco_trans_25"/>
</dbReference>
<evidence type="ECO:0000313" key="3">
    <source>
        <dbReference type="Proteomes" id="UP001342418"/>
    </source>
</evidence>
<gene>
    <name evidence="2" type="ORF">NTH_00978</name>
</gene>
<dbReference type="EMBL" id="CP030941">
    <property type="protein sequence ID" value="UUP16531.1"/>
    <property type="molecule type" value="Genomic_DNA"/>
</dbReference>
<evidence type="ECO:0000259" key="1">
    <source>
        <dbReference type="Pfam" id="PF01755"/>
    </source>
</evidence>
<evidence type="ECO:0000313" key="2">
    <source>
        <dbReference type="EMBL" id="UUP16531.1"/>
    </source>
</evidence>
<name>A0ABY5MH39_9HYPH</name>
<feature type="domain" description="Glycosyl transferase family 25" evidence="1">
    <location>
        <begin position="8"/>
        <end position="120"/>
    </location>
</feature>
<dbReference type="Pfam" id="PF01755">
    <property type="entry name" value="Glyco_transf_25"/>
    <property type="match status" value="1"/>
</dbReference>
<reference evidence="2 3" key="1">
    <citation type="submission" date="2018-07" db="EMBL/GenBank/DDBJ databases">
        <title>Genome sequence of Nitratireductor thuwali#1536.</title>
        <authorList>
            <person name="Michoud G."/>
            <person name="Merlino G."/>
            <person name="Sefrji F.O."/>
            <person name="Daffonchio D."/>
        </authorList>
    </citation>
    <scope>NUCLEOTIDE SEQUENCE [LARGE SCALE GENOMIC DNA]</scope>
    <source>
        <strain evidence="3">Nit1536</strain>
    </source>
</reference>
<organism evidence="2 3">
    <name type="scientific">Nitratireductor thuwali</name>
    <dbReference type="NCBI Taxonomy" id="2267699"/>
    <lineage>
        <taxon>Bacteria</taxon>
        <taxon>Pseudomonadati</taxon>
        <taxon>Pseudomonadota</taxon>
        <taxon>Alphaproteobacteria</taxon>
        <taxon>Hyphomicrobiales</taxon>
        <taxon>Phyllobacteriaceae</taxon>
        <taxon>Nitratireductor</taxon>
    </lineage>
</organism>
<dbReference type="Proteomes" id="UP001342418">
    <property type="component" value="Chromosome"/>
</dbReference>
<keyword evidence="3" id="KW-1185">Reference proteome</keyword>
<sequence>MRTSVYNIKAYIIHLHRATRRQLNVEMLARALEVPVTVLHAEDERWITPETLDKHVRRRLYRPYYPFPLNRAEVACFLSHRRAWRTIVEDGVHAGLILEDDAALTAEFDPAFDVARRALQNGALVRFPYRNDREHGRVLFQDGDHQVIEPNPVGLGMVAQLVSREAAQRLLIATRHFDRPVDVFAQMHWVTGIAPLSVRPSGIREVSHELGGSMLKQRKGVLDRISHEVLRPIYRRKVRSYSARRPA</sequence>
<protein>
    <recommendedName>
        <fullName evidence="1">Glycosyl transferase family 25 domain-containing protein</fullName>
    </recommendedName>
</protein>
<accession>A0ABY5MH39</accession>
<proteinExistence type="predicted"/>
<dbReference type="CDD" id="cd06532">
    <property type="entry name" value="Glyco_transf_25"/>
    <property type="match status" value="1"/>
</dbReference>
<dbReference type="RefSeq" id="WP_338531808.1">
    <property type="nucleotide sequence ID" value="NZ_CP030941.1"/>
</dbReference>